<evidence type="ECO:0000256" key="1">
    <source>
        <dbReference type="ARBA" id="ARBA00023015"/>
    </source>
</evidence>
<dbReference type="RefSeq" id="WP_052113373.1">
    <property type="nucleotide sequence ID" value="NZ_BJYK01000006.1"/>
</dbReference>
<dbReference type="InterPro" id="IPR011991">
    <property type="entry name" value="ArsR-like_HTH"/>
</dbReference>
<keyword evidence="1" id="KW-0805">Transcription regulation</keyword>
<dbReference type="InterPro" id="IPR001845">
    <property type="entry name" value="HTH_ArsR_DNA-bd_dom"/>
</dbReference>
<dbReference type="EMBL" id="BJYK01000006">
    <property type="protein sequence ID" value="GEN80294.1"/>
    <property type="molecule type" value="Genomic_DNA"/>
</dbReference>
<evidence type="ECO:0000313" key="6">
    <source>
        <dbReference type="Proteomes" id="UP000321484"/>
    </source>
</evidence>
<keyword evidence="2" id="KW-0238">DNA-binding</keyword>
<dbReference type="PROSITE" id="PS00846">
    <property type="entry name" value="HTH_ARSR_1"/>
    <property type="match status" value="1"/>
</dbReference>
<evidence type="ECO:0000256" key="3">
    <source>
        <dbReference type="ARBA" id="ARBA00023163"/>
    </source>
</evidence>
<dbReference type="NCBIfam" id="NF033788">
    <property type="entry name" value="HTH_metalloreg"/>
    <property type="match status" value="1"/>
</dbReference>
<keyword evidence="3" id="KW-0804">Transcription</keyword>
<dbReference type="PRINTS" id="PR00778">
    <property type="entry name" value="HTHARSR"/>
</dbReference>
<evidence type="ECO:0000259" key="4">
    <source>
        <dbReference type="PROSITE" id="PS50987"/>
    </source>
</evidence>
<dbReference type="GO" id="GO:0003677">
    <property type="term" value="F:DNA binding"/>
    <property type="evidence" value="ECO:0007669"/>
    <property type="project" value="UniProtKB-KW"/>
</dbReference>
<proteinExistence type="predicted"/>
<dbReference type="InterPro" id="IPR036390">
    <property type="entry name" value="WH_DNA-bd_sf"/>
</dbReference>
<comment type="caution">
    <text evidence="5">The sequence shown here is derived from an EMBL/GenBank/DDBJ whole genome shotgun (WGS) entry which is preliminary data.</text>
</comment>
<dbReference type="Gene3D" id="1.10.10.10">
    <property type="entry name" value="Winged helix-like DNA-binding domain superfamily/Winged helix DNA-binding domain"/>
    <property type="match status" value="1"/>
</dbReference>
<organism evidence="5 6">
    <name type="scientific">Actinotalea fermentans</name>
    <dbReference type="NCBI Taxonomy" id="43671"/>
    <lineage>
        <taxon>Bacteria</taxon>
        <taxon>Bacillati</taxon>
        <taxon>Actinomycetota</taxon>
        <taxon>Actinomycetes</taxon>
        <taxon>Micrococcales</taxon>
        <taxon>Cellulomonadaceae</taxon>
        <taxon>Actinotalea</taxon>
    </lineage>
</organism>
<dbReference type="CDD" id="cd00090">
    <property type="entry name" value="HTH_ARSR"/>
    <property type="match status" value="1"/>
</dbReference>
<dbReference type="PROSITE" id="PS50987">
    <property type="entry name" value="HTH_ARSR_2"/>
    <property type="match status" value="1"/>
</dbReference>
<gene>
    <name evidence="5" type="primary">arsR</name>
    <name evidence="5" type="ORF">AFE02nite_20280</name>
</gene>
<evidence type="ECO:0000313" key="5">
    <source>
        <dbReference type="EMBL" id="GEN80294.1"/>
    </source>
</evidence>
<dbReference type="PANTHER" id="PTHR33154:SF18">
    <property type="entry name" value="ARSENICAL RESISTANCE OPERON REPRESSOR"/>
    <property type="match status" value="1"/>
</dbReference>
<dbReference type="PANTHER" id="PTHR33154">
    <property type="entry name" value="TRANSCRIPTIONAL REGULATOR, ARSR FAMILY"/>
    <property type="match status" value="1"/>
</dbReference>
<protein>
    <submittedName>
        <fullName evidence="5">Transcriptional regulator</fullName>
    </submittedName>
</protein>
<dbReference type="SMART" id="SM00418">
    <property type="entry name" value="HTH_ARSR"/>
    <property type="match status" value="1"/>
</dbReference>
<dbReference type="SUPFAM" id="SSF46785">
    <property type="entry name" value="Winged helix' DNA-binding domain"/>
    <property type="match status" value="1"/>
</dbReference>
<keyword evidence="6" id="KW-1185">Reference proteome</keyword>
<dbReference type="Proteomes" id="UP000321484">
    <property type="component" value="Unassembled WGS sequence"/>
</dbReference>
<dbReference type="InterPro" id="IPR018334">
    <property type="entry name" value="ArsR_HTH"/>
</dbReference>
<dbReference type="Pfam" id="PF01022">
    <property type="entry name" value="HTH_5"/>
    <property type="match status" value="1"/>
</dbReference>
<name>A0A511YYN6_9CELL</name>
<feature type="domain" description="HTH arsR-type" evidence="4">
    <location>
        <begin position="22"/>
        <end position="116"/>
    </location>
</feature>
<dbReference type="InterPro" id="IPR036388">
    <property type="entry name" value="WH-like_DNA-bd_sf"/>
</dbReference>
<accession>A0A511YYN6</accession>
<dbReference type="GO" id="GO:0003700">
    <property type="term" value="F:DNA-binding transcription factor activity"/>
    <property type="evidence" value="ECO:0007669"/>
    <property type="project" value="InterPro"/>
</dbReference>
<dbReference type="AlphaFoldDB" id="A0A511YYN6"/>
<sequence length="116" mass="12502">MKSEIAATRTPRPSCALVGSSITDAEAAELAHRLRAIAEPGRLRLLSLIAAHENHEACVADLTDLVGLSQPTVSHHLKVLVEARFVTRSKRGVFVYYALEPDALGILGRQVEATCC</sequence>
<dbReference type="InterPro" id="IPR051081">
    <property type="entry name" value="HTH_MetalResp_TranReg"/>
</dbReference>
<reference evidence="5 6" key="1">
    <citation type="submission" date="2019-07" db="EMBL/GenBank/DDBJ databases">
        <title>Whole genome shotgun sequence of Actinotalea fermentans NBRC 105374.</title>
        <authorList>
            <person name="Hosoyama A."/>
            <person name="Uohara A."/>
            <person name="Ohji S."/>
            <person name="Ichikawa N."/>
        </authorList>
    </citation>
    <scope>NUCLEOTIDE SEQUENCE [LARGE SCALE GENOMIC DNA]</scope>
    <source>
        <strain evidence="5 6">NBRC 105374</strain>
    </source>
</reference>
<evidence type="ECO:0000256" key="2">
    <source>
        <dbReference type="ARBA" id="ARBA00023125"/>
    </source>
</evidence>